<evidence type="ECO:0000313" key="1">
    <source>
        <dbReference type="EMBL" id="JAD67325.1"/>
    </source>
</evidence>
<reference evidence="1" key="1">
    <citation type="submission" date="2014-09" db="EMBL/GenBank/DDBJ databases">
        <authorList>
            <person name="Magalhaes I.L.F."/>
            <person name="Oliveira U."/>
            <person name="Santos F.R."/>
            <person name="Vidigal T.H.D.A."/>
            <person name="Brescovit A.D."/>
            <person name="Santos A.J."/>
        </authorList>
    </citation>
    <scope>NUCLEOTIDE SEQUENCE</scope>
    <source>
        <tissue evidence="1">Shoot tissue taken approximately 20 cm above the soil surface</tissue>
    </source>
</reference>
<sequence>MMMWTAGNSAFTTSEMTNGCLIFQWGRPTHLA</sequence>
<dbReference type="AlphaFoldDB" id="A0A0A9C1P9"/>
<dbReference type="EMBL" id="GBRH01230570">
    <property type="protein sequence ID" value="JAD67325.1"/>
    <property type="molecule type" value="Transcribed_RNA"/>
</dbReference>
<name>A0A0A9C1P9_ARUDO</name>
<protein>
    <submittedName>
        <fullName evidence="1">Uncharacterized protein</fullName>
    </submittedName>
</protein>
<organism evidence="1">
    <name type="scientific">Arundo donax</name>
    <name type="common">Giant reed</name>
    <name type="synonym">Donax arundinaceus</name>
    <dbReference type="NCBI Taxonomy" id="35708"/>
    <lineage>
        <taxon>Eukaryota</taxon>
        <taxon>Viridiplantae</taxon>
        <taxon>Streptophyta</taxon>
        <taxon>Embryophyta</taxon>
        <taxon>Tracheophyta</taxon>
        <taxon>Spermatophyta</taxon>
        <taxon>Magnoliopsida</taxon>
        <taxon>Liliopsida</taxon>
        <taxon>Poales</taxon>
        <taxon>Poaceae</taxon>
        <taxon>PACMAD clade</taxon>
        <taxon>Arundinoideae</taxon>
        <taxon>Arundineae</taxon>
        <taxon>Arundo</taxon>
    </lineage>
</organism>
<accession>A0A0A9C1P9</accession>
<reference evidence="1" key="2">
    <citation type="journal article" date="2015" name="Data Brief">
        <title>Shoot transcriptome of the giant reed, Arundo donax.</title>
        <authorList>
            <person name="Barrero R.A."/>
            <person name="Guerrero F.D."/>
            <person name="Moolhuijzen P."/>
            <person name="Goolsby J.A."/>
            <person name="Tidwell J."/>
            <person name="Bellgard S.E."/>
            <person name="Bellgard M.I."/>
        </authorList>
    </citation>
    <scope>NUCLEOTIDE SEQUENCE</scope>
    <source>
        <tissue evidence="1">Shoot tissue taken approximately 20 cm above the soil surface</tissue>
    </source>
</reference>
<proteinExistence type="predicted"/>